<dbReference type="EMBL" id="WWNR01000002">
    <property type="protein sequence ID" value="MZQ88396.1"/>
    <property type="molecule type" value="Genomic_DNA"/>
</dbReference>
<dbReference type="Proteomes" id="UP000477083">
    <property type="component" value="Unassembled WGS sequence"/>
</dbReference>
<organism evidence="3 4">
    <name type="scientific">Frigidibacter albus</name>
    <dbReference type="NCBI Taxonomy" id="1465486"/>
    <lineage>
        <taxon>Bacteria</taxon>
        <taxon>Pseudomonadati</taxon>
        <taxon>Pseudomonadota</taxon>
        <taxon>Alphaproteobacteria</taxon>
        <taxon>Rhodobacterales</taxon>
        <taxon>Paracoccaceae</taxon>
        <taxon>Frigidibacter</taxon>
    </lineage>
</organism>
<feature type="transmembrane region" description="Helical" evidence="1">
    <location>
        <begin position="12"/>
        <end position="33"/>
    </location>
</feature>
<reference evidence="3 4" key="1">
    <citation type="submission" date="2020-01" db="EMBL/GenBank/DDBJ databases">
        <title>Frigidibacter albus SP32T (=CGMCC 1.13995T).</title>
        <authorList>
            <person name="Liao X."/>
        </authorList>
    </citation>
    <scope>NUCLEOTIDE SEQUENCE [LARGE SCALE GENOMIC DNA]</scope>
    <source>
        <strain evidence="3 4">SP32</strain>
    </source>
</reference>
<evidence type="ECO:0000313" key="4">
    <source>
        <dbReference type="Proteomes" id="UP000477083"/>
    </source>
</evidence>
<keyword evidence="1" id="KW-1133">Transmembrane helix</keyword>
<keyword evidence="4" id="KW-1185">Reference proteome</keyword>
<evidence type="ECO:0000256" key="1">
    <source>
        <dbReference type="SAM" id="Phobius"/>
    </source>
</evidence>
<dbReference type="AlphaFoldDB" id="A0A6L8VFF3"/>
<feature type="transmembrane region" description="Helical" evidence="1">
    <location>
        <begin position="87"/>
        <end position="105"/>
    </location>
</feature>
<sequence length="248" mass="26790">MTHAPTHRAPRVLALDLARTVALACMAVFHFTFDLQMFGYLPSGTTTSGGWAIFARAIAGSFLFLAGISLALAHGHGIRWRSALRRLAMIAGAAAVITVATRIAIPDQFIFFGILHSIAFASLAGLAFVRLPPALPLLAAVAVWLAPRWLFLPAFDAPWLQWTGLGTLIPRSVDFVPVFPWFAPVLLGIALGNTLARPGVWARLALWPATPSRTLTLLAWPGQHSLAVYLVHQPVLIALVWAATQVLR</sequence>
<accession>A0A6L8VFF3</accession>
<proteinExistence type="predicted"/>
<comment type="caution">
    <text evidence="3">The sequence shown here is derived from an EMBL/GenBank/DDBJ whole genome shotgun (WGS) entry which is preliminary data.</text>
</comment>
<feature type="domain" description="Heparan-alpha-glucosaminide N-acetyltransferase catalytic" evidence="2">
    <location>
        <begin position="11"/>
        <end position="234"/>
    </location>
</feature>
<dbReference type="RefSeq" id="WP_161343899.1">
    <property type="nucleotide sequence ID" value="NZ_BMGW01000002.1"/>
</dbReference>
<dbReference type="OrthoDB" id="9807591at2"/>
<feature type="transmembrane region" description="Helical" evidence="1">
    <location>
        <begin position="111"/>
        <end position="129"/>
    </location>
</feature>
<protein>
    <submittedName>
        <fullName evidence="3">DUF1624 domain-containing protein</fullName>
    </submittedName>
</protein>
<dbReference type="Pfam" id="PF07786">
    <property type="entry name" value="HGSNAT_cat"/>
    <property type="match status" value="1"/>
</dbReference>
<evidence type="ECO:0000259" key="2">
    <source>
        <dbReference type="Pfam" id="PF07786"/>
    </source>
</evidence>
<feature type="transmembrane region" description="Helical" evidence="1">
    <location>
        <begin position="53"/>
        <end position="75"/>
    </location>
</feature>
<gene>
    <name evidence="3" type="ORF">GS660_04690</name>
</gene>
<keyword evidence="1" id="KW-0472">Membrane</keyword>
<keyword evidence="1" id="KW-0812">Transmembrane</keyword>
<feature type="transmembrane region" description="Helical" evidence="1">
    <location>
        <begin position="175"/>
        <end position="193"/>
    </location>
</feature>
<evidence type="ECO:0000313" key="3">
    <source>
        <dbReference type="EMBL" id="MZQ88396.1"/>
    </source>
</evidence>
<dbReference type="InterPro" id="IPR012429">
    <property type="entry name" value="HGSNAT_cat"/>
</dbReference>
<name>A0A6L8VFF3_9RHOB</name>
<feature type="transmembrane region" description="Helical" evidence="1">
    <location>
        <begin position="136"/>
        <end position="155"/>
    </location>
</feature>